<evidence type="ECO:0000313" key="6">
    <source>
        <dbReference type="EMBL" id="GGN56987.1"/>
    </source>
</evidence>
<dbReference type="InterPro" id="IPR006119">
    <property type="entry name" value="Resolv_N"/>
</dbReference>
<evidence type="ECO:0000259" key="4">
    <source>
        <dbReference type="PROSITE" id="PS51736"/>
    </source>
</evidence>
<dbReference type="EMBL" id="BMLK01000018">
    <property type="protein sequence ID" value="GGN56987.1"/>
    <property type="molecule type" value="Genomic_DNA"/>
</dbReference>
<keyword evidence="2" id="KW-0233">DNA recombination</keyword>
<dbReference type="Gene3D" id="3.40.50.1390">
    <property type="entry name" value="Resolvase, N-terminal catalytic domain"/>
    <property type="match status" value="1"/>
</dbReference>
<organism evidence="6 7">
    <name type="scientific">Novosphingobium indicum</name>
    <dbReference type="NCBI Taxonomy" id="462949"/>
    <lineage>
        <taxon>Bacteria</taxon>
        <taxon>Pseudomonadati</taxon>
        <taxon>Pseudomonadota</taxon>
        <taxon>Alphaproteobacteria</taxon>
        <taxon>Sphingomonadales</taxon>
        <taxon>Sphingomonadaceae</taxon>
        <taxon>Novosphingobium</taxon>
    </lineage>
</organism>
<evidence type="ECO:0008006" key="8">
    <source>
        <dbReference type="Google" id="ProtNLM"/>
    </source>
</evidence>
<dbReference type="Pfam" id="PF00239">
    <property type="entry name" value="Resolvase"/>
    <property type="match status" value="1"/>
</dbReference>
<dbReference type="Gene3D" id="3.90.1750.20">
    <property type="entry name" value="Putative Large Serine Recombinase, Chain B, Domain 2"/>
    <property type="match status" value="1"/>
</dbReference>
<dbReference type="CDD" id="cd00338">
    <property type="entry name" value="Ser_Recombinase"/>
    <property type="match status" value="1"/>
</dbReference>
<dbReference type="Pfam" id="PF13408">
    <property type="entry name" value="Zn_ribbon_recom"/>
    <property type="match status" value="1"/>
</dbReference>
<dbReference type="Proteomes" id="UP000605099">
    <property type="component" value="Unassembled WGS sequence"/>
</dbReference>
<dbReference type="SMART" id="SM00857">
    <property type="entry name" value="Resolvase"/>
    <property type="match status" value="1"/>
</dbReference>
<evidence type="ECO:0000256" key="2">
    <source>
        <dbReference type="ARBA" id="ARBA00023172"/>
    </source>
</evidence>
<evidence type="ECO:0000313" key="7">
    <source>
        <dbReference type="Proteomes" id="UP000605099"/>
    </source>
</evidence>
<dbReference type="PANTHER" id="PTHR30461:SF2">
    <property type="entry name" value="SERINE RECOMBINASE PINE-RELATED"/>
    <property type="match status" value="1"/>
</dbReference>
<keyword evidence="7" id="KW-1185">Reference proteome</keyword>
<evidence type="ECO:0000256" key="3">
    <source>
        <dbReference type="SAM" id="Coils"/>
    </source>
</evidence>
<reference evidence="7" key="1">
    <citation type="journal article" date="2019" name="Int. J. Syst. Evol. Microbiol.">
        <title>The Global Catalogue of Microorganisms (GCM) 10K type strain sequencing project: providing services to taxonomists for standard genome sequencing and annotation.</title>
        <authorList>
            <consortium name="The Broad Institute Genomics Platform"/>
            <consortium name="The Broad Institute Genome Sequencing Center for Infectious Disease"/>
            <person name="Wu L."/>
            <person name="Ma J."/>
        </authorList>
    </citation>
    <scope>NUCLEOTIDE SEQUENCE [LARGE SCALE GENOMIC DNA]</scope>
    <source>
        <strain evidence="7">CGMCC 1.6784</strain>
    </source>
</reference>
<sequence length="524" mass="58851">MSLETSETIPVKAYSYLRCSTPEQMQGDTFRRQLALAEAYAAKRGWELDKTLKLHDMGVSAFRGRNAVEGTLGAFLEHVRSSEVPSGSILLIESLDRLSRQEIDEALWLFLDIIRSGVTIVTLLDEMEYSREALKGPMGSVSLIVSLFILSRAHEESATKARRLKEAWSDKRRKAVESNVPLTGIIPAWLRLSSGREKVELIPERAFIVERIFQETLSGLGQHQIASRLNAEGVEPWGRGAYWHRSYIAKILTNDAVIGTMTPHTLDYVDGKRTRTPQDPIKGYYPAAISEELWLDVQAMKQGKVARRRGRHASKPVSHMLARLAACPVCGGSMSRVNKGARSRPSLVCARARTKAGCTYKSVRIDQLEEAIVERLPERLWDAPAGERSSELDKQVVNLEAELERVVRELENVERAIREGGEARTLVRMMRELEGEYEEARDTLRRLEAQRAEVAGLTVQSRIERLMGTLEPQEGDPLDVRGINAAMLTVFKRVTVDYQHGVLDFEWLHGGSVELPYALPLDLA</sequence>
<evidence type="ECO:0000259" key="5">
    <source>
        <dbReference type="PROSITE" id="PS51737"/>
    </source>
</evidence>
<keyword evidence="1" id="KW-0238">DNA-binding</keyword>
<dbReference type="RefSeq" id="WP_188821660.1">
    <property type="nucleotide sequence ID" value="NZ_BMLK01000018.1"/>
</dbReference>
<comment type="caution">
    <text evidence="6">The sequence shown here is derived from an EMBL/GenBank/DDBJ whole genome shotgun (WGS) entry which is preliminary data.</text>
</comment>
<dbReference type="InterPro" id="IPR038109">
    <property type="entry name" value="DNA_bind_recomb_sf"/>
</dbReference>
<dbReference type="SUPFAM" id="SSF53041">
    <property type="entry name" value="Resolvase-like"/>
    <property type="match status" value="1"/>
</dbReference>
<dbReference type="InterPro" id="IPR025827">
    <property type="entry name" value="Zn_ribbon_recom_dom"/>
</dbReference>
<accession>A0ABQ2JTN4</accession>
<feature type="domain" description="Resolvase/invertase-type recombinase catalytic" evidence="4">
    <location>
        <begin position="12"/>
        <end position="175"/>
    </location>
</feature>
<proteinExistence type="predicted"/>
<dbReference type="PROSITE" id="PS51737">
    <property type="entry name" value="RECOMBINASE_DNA_BIND"/>
    <property type="match status" value="1"/>
</dbReference>
<dbReference type="InterPro" id="IPR036162">
    <property type="entry name" value="Resolvase-like_N_sf"/>
</dbReference>
<dbReference type="InterPro" id="IPR050639">
    <property type="entry name" value="SSR_resolvase"/>
</dbReference>
<dbReference type="Pfam" id="PF07508">
    <property type="entry name" value="Recombinase"/>
    <property type="match status" value="1"/>
</dbReference>
<dbReference type="InterPro" id="IPR011109">
    <property type="entry name" value="DNA_bind_recombinase_dom"/>
</dbReference>
<name>A0ABQ2JTN4_9SPHN</name>
<keyword evidence="3" id="KW-0175">Coiled coil</keyword>
<dbReference type="PROSITE" id="PS51736">
    <property type="entry name" value="RECOMBINASES_3"/>
    <property type="match status" value="1"/>
</dbReference>
<dbReference type="PANTHER" id="PTHR30461">
    <property type="entry name" value="DNA-INVERTASE FROM LAMBDOID PROPHAGE"/>
    <property type="match status" value="1"/>
</dbReference>
<protein>
    <recommendedName>
        <fullName evidence="8">Recombinase family protein</fullName>
    </recommendedName>
</protein>
<feature type="domain" description="Recombinase" evidence="5">
    <location>
        <begin position="187"/>
        <end position="310"/>
    </location>
</feature>
<gene>
    <name evidence="6" type="ORF">GCM10011349_35120</name>
</gene>
<evidence type="ECO:0000256" key="1">
    <source>
        <dbReference type="ARBA" id="ARBA00023125"/>
    </source>
</evidence>
<feature type="coiled-coil region" evidence="3">
    <location>
        <begin position="389"/>
        <end position="457"/>
    </location>
</feature>